<dbReference type="InterPro" id="IPR029016">
    <property type="entry name" value="GAF-like_dom_sf"/>
</dbReference>
<dbReference type="PANTHER" id="PTHR45228:SF1">
    <property type="entry name" value="CYCLIC DI-GMP PHOSPHODIESTERASE TM_0186"/>
    <property type="match status" value="1"/>
</dbReference>
<dbReference type="Pfam" id="PF13487">
    <property type="entry name" value="HD_5"/>
    <property type="match status" value="1"/>
</dbReference>
<evidence type="ECO:0000313" key="2">
    <source>
        <dbReference type="EMBL" id="OGL45040.1"/>
    </source>
</evidence>
<dbReference type="InterPro" id="IPR035965">
    <property type="entry name" value="PAS-like_dom_sf"/>
</dbReference>
<protein>
    <recommendedName>
        <fullName evidence="1">HD-GYP domain-containing protein</fullName>
    </recommendedName>
</protein>
<dbReference type="Proteomes" id="UP000178797">
    <property type="component" value="Unassembled WGS sequence"/>
</dbReference>
<dbReference type="NCBIfam" id="TIGR00277">
    <property type="entry name" value="HDIG"/>
    <property type="match status" value="1"/>
</dbReference>
<dbReference type="InterPro" id="IPR006675">
    <property type="entry name" value="HDIG_dom"/>
</dbReference>
<dbReference type="Pfam" id="PF01590">
    <property type="entry name" value="GAF"/>
    <property type="match status" value="1"/>
</dbReference>
<dbReference type="Gene3D" id="3.30.450.40">
    <property type="match status" value="1"/>
</dbReference>
<organism evidence="2 3">
    <name type="scientific">Candidatus Schekmanbacteria bacterium RBG_16_38_10</name>
    <dbReference type="NCBI Taxonomy" id="1817879"/>
    <lineage>
        <taxon>Bacteria</taxon>
        <taxon>Candidatus Schekmaniibacteriota</taxon>
    </lineage>
</organism>
<name>A0A1F7RUJ4_9BACT</name>
<dbReference type="PANTHER" id="PTHR45228">
    <property type="entry name" value="CYCLIC DI-GMP PHOSPHODIESTERASE TM_0186-RELATED"/>
    <property type="match status" value="1"/>
</dbReference>
<comment type="caution">
    <text evidence="2">The sequence shown here is derived from an EMBL/GenBank/DDBJ whole genome shotgun (WGS) entry which is preliminary data.</text>
</comment>
<dbReference type="Gene3D" id="1.10.3210.10">
    <property type="entry name" value="Hypothetical protein af1432"/>
    <property type="match status" value="1"/>
</dbReference>
<dbReference type="CDD" id="cd00077">
    <property type="entry name" value="HDc"/>
    <property type="match status" value="1"/>
</dbReference>
<dbReference type="EMBL" id="MGDE01000154">
    <property type="protein sequence ID" value="OGL45040.1"/>
    <property type="molecule type" value="Genomic_DNA"/>
</dbReference>
<dbReference type="SUPFAM" id="SSF55785">
    <property type="entry name" value="PYP-like sensor domain (PAS domain)"/>
    <property type="match status" value="1"/>
</dbReference>
<reference evidence="2 3" key="1">
    <citation type="journal article" date="2016" name="Nat. Commun.">
        <title>Thousands of microbial genomes shed light on interconnected biogeochemical processes in an aquifer system.</title>
        <authorList>
            <person name="Anantharaman K."/>
            <person name="Brown C.T."/>
            <person name="Hug L.A."/>
            <person name="Sharon I."/>
            <person name="Castelle C.J."/>
            <person name="Probst A.J."/>
            <person name="Thomas B.C."/>
            <person name="Singh A."/>
            <person name="Wilkins M.J."/>
            <person name="Karaoz U."/>
            <person name="Brodie E.L."/>
            <person name="Williams K.H."/>
            <person name="Hubbard S.S."/>
            <person name="Banfield J.F."/>
        </authorList>
    </citation>
    <scope>NUCLEOTIDE SEQUENCE [LARGE SCALE GENOMIC DNA]</scope>
</reference>
<evidence type="ECO:0000259" key="1">
    <source>
        <dbReference type="PROSITE" id="PS51832"/>
    </source>
</evidence>
<dbReference type="SUPFAM" id="SSF55781">
    <property type="entry name" value="GAF domain-like"/>
    <property type="match status" value="1"/>
</dbReference>
<dbReference type="SMART" id="SM00065">
    <property type="entry name" value="GAF"/>
    <property type="match status" value="1"/>
</dbReference>
<dbReference type="PROSITE" id="PS51832">
    <property type="entry name" value="HD_GYP"/>
    <property type="match status" value="1"/>
</dbReference>
<sequence>MTENLKKDIDEQKKAEELLLQSKEDWEDTFDTITDMIIIHDKDLNIIHTNKAAQQILNLPSLEINKIIKCYETHHGRDGSVEECSNCECLKTGVPAIFEIFEPNLNMFFEIRAIPRFDRAYQPKALIRIVRDITERKRFEEKIQLQLKRLNVLRDVEKAVSSSIDLHFTLDIFLNQVTSQIGIDAATVLLLNQQTQMLEHVVSRGFRSNALKHTKLRMGESNAGLAAVERRIITIPDLKAEPDGFVRSELFANEGFISYFAVPLIAKGQIKGVLELFHRALLDSGPEWLEFLETIADQAAIAIDNATLFDDLQRSNIELTMAHDTAIEGWSRAMDLRDKETEGHTQRVTQMTLRIAREMGIKEEELVHIKRGALLHDIGKMGVPDNILLKPAPLTDEEWVMMKRHPKDAYDMLYPIEYLRPALDIPYCHHEKWDGTGYPRGLKGEEIPLTARIFAVVDVMDALHSDRPYRPAWSKETIFEHIRSLAGTHFDPKVVEVFLKIEW</sequence>
<feature type="domain" description="HD-GYP" evidence="1">
    <location>
        <begin position="319"/>
        <end position="503"/>
    </location>
</feature>
<dbReference type="AlphaFoldDB" id="A0A1F7RUJ4"/>
<dbReference type="Pfam" id="PF08448">
    <property type="entry name" value="PAS_4"/>
    <property type="match status" value="1"/>
</dbReference>
<proteinExistence type="predicted"/>
<dbReference type="InterPro" id="IPR003607">
    <property type="entry name" value="HD/PDEase_dom"/>
</dbReference>
<dbReference type="InterPro" id="IPR003018">
    <property type="entry name" value="GAF"/>
</dbReference>
<dbReference type="InterPro" id="IPR037522">
    <property type="entry name" value="HD_GYP_dom"/>
</dbReference>
<evidence type="ECO:0000313" key="3">
    <source>
        <dbReference type="Proteomes" id="UP000178797"/>
    </source>
</evidence>
<dbReference type="Gene3D" id="3.30.450.20">
    <property type="entry name" value="PAS domain"/>
    <property type="match status" value="1"/>
</dbReference>
<dbReference type="InterPro" id="IPR013656">
    <property type="entry name" value="PAS_4"/>
</dbReference>
<dbReference type="InterPro" id="IPR052020">
    <property type="entry name" value="Cyclic_di-GMP/3'3'-cGAMP_PDE"/>
</dbReference>
<dbReference type="SUPFAM" id="SSF109604">
    <property type="entry name" value="HD-domain/PDEase-like"/>
    <property type="match status" value="1"/>
</dbReference>
<dbReference type="SMART" id="SM00471">
    <property type="entry name" value="HDc"/>
    <property type="match status" value="1"/>
</dbReference>
<gene>
    <name evidence="2" type="ORF">A2W05_08525</name>
</gene>
<accession>A0A1F7RUJ4</accession>